<reference evidence="1" key="1">
    <citation type="journal article" date="2015" name="BMC Genomics">
        <title>Genome mining reveals unlocked bioactive potential of marine Gram-negative bacteria.</title>
        <authorList>
            <person name="Machado H."/>
            <person name="Sonnenschein E.C."/>
            <person name="Melchiorsen J."/>
            <person name="Gram L."/>
        </authorList>
    </citation>
    <scope>NUCLEOTIDE SEQUENCE</scope>
    <source>
        <strain evidence="1">S2052</strain>
    </source>
</reference>
<organism evidence="1">
    <name type="scientific">Vibrio coralliilyticus</name>
    <dbReference type="NCBI Taxonomy" id="190893"/>
    <lineage>
        <taxon>Bacteria</taxon>
        <taxon>Pseudomonadati</taxon>
        <taxon>Pseudomonadota</taxon>
        <taxon>Gammaproteobacteria</taxon>
        <taxon>Vibrionales</taxon>
        <taxon>Vibrionaceae</taxon>
        <taxon>Vibrio</taxon>
    </lineage>
</organism>
<dbReference type="InterPro" id="IPR010767">
    <property type="entry name" value="Phage_CGC-2007_Cje0229"/>
</dbReference>
<comment type="caution">
    <text evidence="1">The sequence shown here is derived from an EMBL/GenBank/DDBJ whole genome shotgun (WGS) entry which is preliminary data.</text>
</comment>
<evidence type="ECO:0000313" key="1">
    <source>
        <dbReference type="EMBL" id="KJY71531.1"/>
    </source>
</evidence>
<proteinExistence type="predicted"/>
<dbReference type="Pfam" id="PF07087">
    <property type="entry name" value="DUF1353"/>
    <property type="match status" value="1"/>
</dbReference>
<dbReference type="EMBL" id="JXXR01000016">
    <property type="protein sequence ID" value="KJY71531.1"/>
    <property type="molecule type" value="Genomic_DNA"/>
</dbReference>
<dbReference type="AlphaFoldDB" id="A0A837G5E6"/>
<evidence type="ECO:0008006" key="2">
    <source>
        <dbReference type="Google" id="ProtNLM"/>
    </source>
</evidence>
<protein>
    <recommendedName>
        <fullName evidence="2">DUF1353 domain-containing protein</fullName>
    </recommendedName>
</protein>
<accession>A0A837G5E6</accession>
<gene>
    <name evidence="1" type="ORF">TW71_14545</name>
</gene>
<name>A0A837G5E6_9VIBR</name>
<sequence>MIVFMILLPKIVHSEEYFGRFMDQLEGVFIPDAKPRPQFKIESDFRFEDPNGLLWVTPSGTQIDGASIPQFFWSIIGGPFEGKYIHASVIHDHYCRTKERTAHDTHRNFYYGMMASDVPKWKASLMHWAVSTFGPSWKLEKRVVMKQKCSVKDSNVNTCSSVPSVQTITVIEPPVDLTNPEILALAISKTNAVARTLLTSEGRLLDVSSSGQVNATLTSIESNAANYRKLFQSQNILSETDRLGLLSQTDKSSLVHTQPWEGNDIPNFAEVGVLTLKFNDIKAKRLPFKLDSGSRAVILENVDIEAIESVSNIQTKFQ</sequence>